<dbReference type="Gene3D" id="3.40.50.300">
    <property type="entry name" value="P-loop containing nucleotide triphosphate hydrolases"/>
    <property type="match status" value="1"/>
</dbReference>
<dbReference type="InParanoid" id="A0A5J5EHH1"/>
<evidence type="ECO:0000256" key="3">
    <source>
        <dbReference type="SAM" id="MobiDB-lite"/>
    </source>
</evidence>
<feature type="repeat" description="ANK" evidence="2">
    <location>
        <begin position="1222"/>
        <end position="1254"/>
    </location>
</feature>
<dbReference type="Gene3D" id="1.25.40.20">
    <property type="entry name" value="Ankyrin repeat-containing domain"/>
    <property type="match status" value="3"/>
</dbReference>
<feature type="domain" description="DUF7708" evidence="4">
    <location>
        <begin position="203"/>
        <end position="328"/>
    </location>
</feature>
<feature type="repeat" description="ANK" evidence="2">
    <location>
        <begin position="1123"/>
        <end position="1155"/>
    </location>
</feature>
<dbReference type="SUPFAM" id="SSF52540">
    <property type="entry name" value="P-loop containing nucleoside triphosphate hydrolases"/>
    <property type="match status" value="1"/>
</dbReference>
<feature type="region of interest" description="Disordered" evidence="3">
    <location>
        <begin position="1"/>
        <end position="76"/>
    </location>
</feature>
<dbReference type="InterPro" id="IPR056125">
    <property type="entry name" value="DUF7708"/>
</dbReference>
<dbReference type="Pfam" id="PF24883">
    <property type="entry name" value="NPHP3_N"/>
    <property type="match status" value="1"/>
</dbReference>
<gene>
    <name evidence="6" type="ORF">FN846DRAFT_999693</name>
</gene>
<feature type="repeat" description="ANK" evidence="2">
    <location>
        <begin position="1093"/>
        <end position="1122"/>
    </location>
</feature>
<dbReference type="InterPro" id="IPR027417">
    <property type="entry name" value="P-loop_NTPase"/>
</dbReference>
<proteinExistence type="predicted"/>
<feature type="repeat" description="ANK" evidence="2">
    <location>
        <begin position="1189"/>
        <end position="1221"/>
    </location>
</feature>
<name>A0A5J5EHH1_9PEZI</name>
<dbReference type="Pfam" id="PF12796">
    <property type="entry name" value="Ank_2"/>
    <property type="match status" value="3"/>
</dbReference>
<feature type="domain" description="Nephrocystin 3-like N-terminal" evidence="5">
    <location>
        <begin position="416"/>
        <end position="584"/>
    </location>
</feature>
<keyword evidence="2" id="KW-0040">ANK repeat</keyword>
<dbReference type="InterPro" id="IPR051616">
    <property type="entry name" value="Cul2-RING_E3_ligase_SR"/>
</dbReference>
<feature type="repeat" description="ANK" evidence="2">
    <location>
        <begin position="991"/>
        <end position="1023"/>
    </location>
</feature>
<accession>A0A5J5EHH1</accession>
<evidence type="ECO:0000256" key="2">
    <source>
        <dbReference type="PROSITE-ProRule" id="PRU00023"/>
    </source>
</evidence>
<dbReference type="Pfam" id="PF24809">
    <property type="entry name" value="DUF7708"/>
    <property type="match status" value="1"/>
</dbReference>
<evidence type="ECO:0000313" key="6">
    <source>
        <dbReference type="EMBL" id="KAA8894567.1"/>
    </source>
</evidence>
<feature type="repeat" description="ANK" evidence="2">
    <location>
        <begin position="1156"/>
        <end position="1188"/>
    </location>
</feature>
<comment type="caution">
    <text evidence="6">The sequence shown here is derived from an EMBL/GenBank/DDBJ whole genome shotgun (WGS) entry which is preliminary data.</text>
</comment>
<dbReference type="PROSITE" id="PS50088">
    <property type="entry name" value="ANK_REPEAT"/>
    <property type="match status" value="10"/>
</dbReference>
<dbReference type="EMBL" id="VXIS01000329">
    <property type="protein sequence ID" value="KAA8894567.1"/>
    <property type="molecule type" value="Genomic_DNA"/>
</dbReference>
<dbReference type="PANTHER" id="PTHR46224:SF64">
    <property type="entry name" value="IQ MOTIF AND ANKYRIN REPEAT DOMAIN-CONTAINING PROTEIN 1"/>
    <property type="match status" value="1"/>
</dbReference>
<dbReference type="SMART" id="SM00248">
    <property type="entry name" value="ANK"/>
    <property type="match status" value="12"/>
</dbReference>
<dbReference type="InterPro" id="IPR036770">
    <property type="entry name" value="Ankyrin_rpt-contain_sf"/>
</dbReference>
<sequence>MEKPRKRDIVFRPLRSLRRKISGDRHQASSKIPTQSTTAVSSSPSVSTGTFSLHATSQTAPPSTRPSTPLTRPSAADPLQIDDEIHDETLTSNVGRQPNTGLALAMDTANVPAQAQGGNEGEPLPSLPTATEAQSLWDRAKNMLSEAERATLADIGQEMDSRKTVESIREEVEGILKRSPEKLWKINFRNEEIVMRDIGKKVLQWLHKFREIGDIIVQFDPVHAALPWAGFRFLLMVCSSKQETTDAVLIGLEKTACLMDRCAAYESLYLKPEITASKTLENSLLRLYVAILEYLAKAIKTSKDNLIQAVFTTEELTGYLEKVEGLEKTVKYDSDVAEAEYRTFVDKELIAKLDGKHHDQTLRMVLKELSLTNLRSKMDIMHHMIEASDRLNILEWISTIPYLSHHQQISEKRLKDTGQWLLERNEYREWRSSSSSKLLLLRGIPGAGKTYIASKIIDYFRQNPDTGEKLAYFYCNRAEEDRRDPRKILNTLIQQLAQAEGGQILNPAVRIYRDREKKGQLSSRLSLQESQELLIKLTDIHPQTTICLDALDEIDDNVRIILLKSLQEVIKTSNNLVKVFATSRNNPDILRQFEMFPRISLQPEDNFGDIKEFIAEKLKSAITHHPLLHITEDLEREIYDVLCVRAKGMFQLAALQITLLFEFDMASDIRRNLKTLPQTLMDAYDSIYKCILAQKGSSPQLALKAFQWIKFSYEPLSSKTLLDAVTAQVDESGNFSRGGPIREDTILKVCQNLLILDKKLDVFRFAHLSVEEYLETKPELLEVNSHSSIAKVCLSVLCSPHTWDQYDKTVKTKRGDYKDRHLLLYSTVFWPFHLSRCEAMNDTLSTTFMSGTNYQQWLTYYWSVVKTYVLEEDTFWSKHTFFRGNKTNGPMFVACIFGLNSFKALLKFARLLIEEGADVNAQGGRFGNALRAAAFDGNEAVVRLLIEKGADVNAQGGHYGNALQAAASNGNEAVVRLLIEKGAHVNAQGGRYGNALQAAASKGNEAVVRLLIEKGADVNAQSGGYGNALQEAAIKGNEAVVRLLIEKGADVNAQSGGYGNALQEAAIKGNEAVVRLLIEKGADVNAQGGGYGNALQAAASKGNEAVVRLLIEKGADVNAQGGHFGNPLQAAAFDGNEAVVRLLIEKGADVNAQGGHYGNALQAAASNGNEAVVRLLIEKGADVNAQGGHYGNALQAAASNGNEAVVRLLIEKGADVNVQGGYYGNALRAAAFEGNEAMVRLLIEKGADVNAQGGECGNALQAAASNGQEAVVRLLTENGAVLL</sequence>
<reference evidence="6 7" key="1">
    <citation type="submission" date="2019-09" db="EMBL/GenBank/DDBJ databases">
        <title>Draft genome of the ectomycorrhizal ascomycete Sphaerosporella brunnea.</title>
        <authorList>
            <consortium name="DOE Joint Genome Institute"/>
            <person name="Benucci G.M."/>
            <person name="Marozzi G."/>
            <person name="Antonielli L."/>
            <person name="Sanchez S."/>
            <person name="Marco P."/>
            <person name="Wang X."/>
            <person name="Falini L.B."/>
            <person name="Barry K."/>
            <person name="Haridas S."/>
            <person name="Lipzen A."/>
            <person name="Labutti K."/>
            <person name="Grigoriev I.V."/>
            <person name="Murat C."/>
            <person name="Martin F."/>
            <person name="Albertini E."/>
            <person name="Donnini D."/>
            <person name="Bonito G."/>
        </authorList>
    </citation>
    <scope>NUCLEOTIDE SEQUENCE [LARGE SCALE GENOMIC DNA]</scope>
    <source>
        <strain evidence="6 7">Sb_GMNB300</strain>
    </source>
</reference>
<evidence type="ECO:0000259" key="5">
    <source>
        <dbReference type="Pfam" id="PF24883"/>
    </source>
</evidence>
<organism evidence="6 7">
    <name type="scientific">Sphaerosporella brunnea</name>
    <dbReference type="NCBI Taxonomy" id="1250544"/>
    <lineage>
        <taxon>Eukaryota</taxon>
        <taxon>Fungi</taxon>
        <taxon>Dikarya</taxon>
        <taxon>Ascomycota</taxon>
        <taxon>Pezizomycotina</taxon>
        <taxon>Pezizomycetes</taxon>
        <taxon>Pezizales</taxon>
        <taxon>Pyronemataceae</taxon>
        <taxon>Sphaerosporella</taxon>
    </lineage>
</organism>
<evidence type="ECO:0000259" key="4">
    <source>
        <dbReference type="Pfam" id="PF24809"/>
    </source>
</evidence>
<feature type="compositionally biased region" description="Basic and acidic residues" evidence="3">
    <location>
        <begin position="1"/>
        <end position="10"/>
    </location>
</feature>
<feature type="compositionally biased region" description="Low complexity" evidence="3">
    <location>
        <begin position="34"/>
        <end position="75"/>
    </location>
</feature>
<protein>
    <submittedName>
        <fullName evidence="6">Uncharacterized protein</fullName>
    </submittedName>
</protein>
<feature type="repeat" description="ANK" evidence="2">
    <location>
        <begin position="925"/>
        <end position="957"/>
    </location>
</feature>
<dbReference type="InterPro" id="IPR056884">
    <property type="entry name" value="NPHP3-like_N"/>
</dbReference>
<feature type="repeat" description="ANK" evidence="2">
    <location>
        <begin position="1060"/>
        <end position="1089"/>
    </location>
</feature>
<dbReference type="Pfam" id="PF13637">
    <property type="entry name" value="Ank_4"/>
    <property type="match status" value="1"/>
</dbReference>
<keyword evidence="7" id="KW-1185">Reference proteome</keyword>
<evidence type="ECO:0000313" key="7">
    <source>
        <dbReference type="Proteomes" id="UP000326924"/>
    </source>
</evidence>
<dbReference type="SUPFAM" id="SSF48403">
    <property type="entry name" value="Ankyrin repeat"/>
    <property type="match status" value="1"/>
</dbReference>
<evidence type="ECO:0000256" key="1">
    <source>
        <dbReference type="ARBA" id="ARBA00022737"/>
    </source>
</evidence>
<dbReference type="OrthoDB" id="7464126at2759"/>
<dbReference type="PANTHER" id="PTHR46224">
    <property type="entry name" value="ANKYRIN REPEAT FAMILY PROTEIN"/>
    <property type="match status" value="1"/>
</dbReference>
<dbReference type="Proteomes" id="UP000326924">
    <property type="component" value="Unassembled WGS sequence"/>
</dbReference>
<feature type="repeat" description="ANK" evidence="2">
    <location>
        <begin position="958"/>
        <end position="990"/>
    </location>
</feature>
<feature type="repeat" description="ANK" evidence="2">
    <location>
        <begin position="1027"/>
        <end position="1056"/>
    </location>
</feature>
<keyword evidence="1" id="KW-0677">Repeat</keyword>
<dbReference type="InterPro" id="IPR002110">
    <property type="entry name" value="Ankyrin_rpt"/>
</dbReference>
<dbReference type="Pfam" id="PF00023">
    <property type="entry name" value="Ank"/>
    <property type="match status" value="1"/>
</dbReference>
<dbReference type="PROSITE" id="PS50297">
    <property type="entry name" value="ANK_REP_REGION"/>
    <property type="match status" value="10"/>
</dbReference>